<organism evidence="1 2">
    <name type="scientific">Sclerotinia borealis (strain F-4128)</name>
    <dbReference type="NCBI Taxonomy" id="1432307"/>
    <lineage>
        <taxon>Eukaryota</taxon>
        <taxon>Fungi</taxon>
        <taxon>Dikarya</taxon>
        <taxon>Ascomycota</taxon>
        <taxon>Pezizomycotina</taxon>
        <taxon>Leotiomycetes</taxon>
        <taxon>Helotiales</taxon>
        <taxon>Sclerotiniaceae</taxon>
        <taxon>Sclerotinia</taxon>
    </lineage>
</organism>
<evidence type="ECO:0000313" key="2">
    <source>
        <dbReference type="Proteomes" id="UP000019487"/>
    </source>
</evidence>
<dbReference type="STRING" id="1432307.W9CGG8"/>
<dbReference type="EMBL" id="AYSA01000285">
    <property type="protein sequence ID" value="ESZ93824.1"/>
    <property type="molecule type" value="Genomic_DNA"/>
</dbReference>
<dbReference type="OrthoDB" id="432970at2759"/>
<name>W9CGG8_SCLBF</name>
<proteinExistence type="predicted"/>
<dbReference type="AlphaFoldDB" id="W9CGG8"/>
<comment type="caution">
    <text evidence="1">The sequence shown here is derived from an EMBL/GenBank/DDBJ whole genome shotgun (WGS) entry which is preliminary data.</text>
</comment>
<dbReference type="HOGENOM" id="CLU_069858_4_0_1"/>
<keyword evidence="2" id="KW-1185">Reference proteome</keyword>
<evidence type="ECO:0000313" key="1">
    <source>
        <dbReference type="EMBL" id="ESZ93824.1"/>
    </source>
</evidence>
<reference evidence="1 2" key="1">
    <citation type="journal article" date="2014" name="Genome Announc.">
        <title>Draft genome sequence of Sclerotinia borealis, a psychrophilic plant pathogenic fungus.</title>
        <authorList>
            <person name="Mardanov A.V."/>
            <person name="Beletsky A.V."/>
            <person name="Kadnikov V.V."/>
            <person name="Ignatov A.N."/>
            <person name="Ravin N.V."/>
        </authorList>
    </citation>
    <scope>NUCLEOTIDE SEQUENCE [LARGE SCALE GENOMIC DNA]</scope>
    <source>
        <strain evidence="2">F-4157</strain>
    </source>
</reference>
<dbReference type="Proteomes" id="UP000019487">
    <property type="component" value="Unassembled WGS sequence"/>
</dbReference>
<sequence>MNIILDLDQNDYLYNLTSETDVFGELIDCFRICMEDENAYAGNGMGIYDNQDPLPVFREFLDLAEKRERILPTWWNQEKRGLRERMAGSDAWYNINCAVGKSDIVEHYKEGMKPAKLRILGEKIYGRGFTM</sequence>
<gene>
    <name evidence="1" type="ORF">SBOR_5765</name>
</gene>
<accession>W9CGG8</accession>
<protein>
    <submittedName>
        <fullName evidence="1">Uncharacterized protein</fullName>
    </submittedName>
</protein>